<proteinExistence type="inferred from homology"/>
<dbReference type="GO" id="GO:0005737">
    <property type="term" value="C:cytoplasm"/>
    <property type="evidence" value="ECO:0007669"/>
    <property type="project" value="TreeGrafter"/>
</dbReference>
<dbReference type="InterPro" id="IPR016181">
    <property type="entry name" value="Acyl_CoA_acyltransferase"/>
</dbReference>
<evidence type="ECO:0000256" key="6">
    <source>
        <dbReference type="RuleBase" id="RU004178"/>
    </source>
</evidence>
<dbReference type="PIRSF" id="PIRSF015892">
    <property type="entry name" value="N-myristl_transf"/>
    <property type="match status" value="1"/>
</dbReference>
<keyword evidence="3 5" id="KW-0808">Transferase</keyword>
<dbReference type="InterPro" id="IPR022677">
    <property type="entry name" value="NMT_C"/>
</dbReference>
<dbReference type="Gene3D" id="3.40.630.170">
    <property type="match status" value="1"/>
</dbReference>
<dbReference type="Pfam" id="PF01233">
    <property type="entry name" value="NMT"/>
    <property type="match status" value="1"/>
</dbReference>
<dbReference type="GO" id="GO:0004379">
    <property type="term" value="F:glycylpeptide N-tetradecanoyltransferase activity"/>
    <property type="evidence" value="ECO:0007669"/>
    <property type="project" value="UniProtKB-EC"/>
</dbReference>
<keyword evidence="4 5" id="KW-0012">Acyltransferase</keyword>
<evidence type="ECO:0000256" key="4">
    <source>
        <dbReference type="ARBA" id="ARBA00023315"/>
    </source>
</evidence>
<reference evidence="9" key="1">
    <citation type="submission" date="2013-04" db="EMBL/GenBank/DDBJ databases">
        <title>The Genome Sequence of Fonticula alba ATCC 38817.</title>
        <authorList>
            <consortium name="The Broad Institute Genomics Platform"/>
            <person name="Russ C."/>
            <person name="Cuomo C."/>
            <person name="Burger G."/>
            <person name="Gray M.W."/>
            <person name="Holland P.W.H."/>
            <person name="King N."/>
            <person name="Lang F.B.F."/>
            <person name="Roger A.J."/>
            <person name="Ruiz-Trillo I."/>
            <person name="Brown M."/>
            <person name="Walker B."/>
            <person name="Young S."/>
            <person name="Zeng Q."/>
            <person name="Gargeya S."/>
            <person name="Fitzgerald M."/>
            <person name="Haas B."/>
            <person name="Abouelleil A."/>
            <person name="Allen A.W."/>
            <person name="Alvarado L."/>
            <person name="Arachchi H.M."/>
            <person name="Berlin A.M."/>
            <person name="Chapman S.B."/>
            <person name="Gainer-Dewar J."/>
            <person name="Goldberg J."/>
            <person name="Griggs A."/>
            <person name="Gujja S."/>
            <person name="Hansen M."/>
            <person name="Howarth C."/>
            <person name="Imamovic A."/>
            <person name="Ireland A."/>
            <person name="Larimer J."/>
            <person name="McCowan C."/>
            <person name="Murphy C."/>
            <person name="Pearson M."/>
            <person name="Poon T.W."/>
            <person name="Priest M."/>
            <person name="Roberts A."/>
            <person name="Saif S."/>
            <person name="Shea T."/>
            <person name="Sisk P."/>
            <person name="Sykes S."/>
            <person name="Wortman J."/>
            <person name="Nusbaum C."/>
            <person name="Birren B."/>
        </authorList>
    </citation>
    <scope>NUCLEOTIDE SEQUENCE [LARGE SCALE GENOMIC DNA]</scope>
    <source>
        <strain evidence="9">ATCC 38817</strain>
    </source>
</reference>
<feature type="region of interest" description="Disordered" evidence="7">
    <location>
        <begin position="1"/>
        <end position="27"/>
    </location>
</feature>
<dbReference type="RefSeq" id="XP_009492423.1">
    <property type="nucleotide sequence ID" value="XM_009494148.1"/>
</dbReference>
<accession>A0A058ZGV7</accession>
<dbReference type="OrthoDB" id="60315at2759"/>
<keyword evidence="10" id="KW-1185">Reference proteome</keyword>
<feature type="domain" description="N-acetyltransferase" evidence="8">
    <location>
        <begin position="134"/>
        <end position="299"/>
    </location>
</feature>
<comment type="catalytic activity">
    <reaction evidence="5">
        <text>N-terminal glycyl-[protein] + tetradecanoyl-CoA = N-tetradecanoylglycyl-[protein] + CoA + H(+)</text>
        <dbReference type="Rhea" id="RHEA:15521"/>
        <dbReference type="Rhea" id="RHEA-COMP:12666"/>
        <dbReference type="Rhea" id="RHEA-COMP:12667"/>
        <dbReference type="ChEBI" id="CHEBI:15378"/>
        <dbReference type="ChEBI" id="CHEBI:57287"/>
        <dbReference type="ChEBI" id="CHEBI:57385"/>
        <dbReference type="ChEBI" id="CHEBI:64723"/>
        <dbReference type="ChEBI" id="CHEBI:133050"/>
        <dbReference type="EC" id="2.3.1.97"/>
    </reaction>
</comment>
<dbReference type="PROSITE" id="PS51186">
    <property type="entry name" value="GNAT"/>
    <property type="match status" value="1"/>
</dbReference>
<protein>
    <recommendedName>
        <fullName evidence="2 5">Glycylpeptide N-tetradecanoyltransferase</fullName>
        <ecNumber evidence="2 5">2.3.1.97</ecNumber>
    </recommendedName>
</protein>
<dbReference type="STRING" id="691883.A0A058ZGV7"/>
<comment type="function">
    <text evidence="5">Adds a myristoyl group to the N-terminal glycine residue of certain cellular proteins.</text>
</comment>
<dbReference type="AlphaFoldDB" id="A0A058ZGV7"/>
<dbReference type="FunFam" id="3.40.630.170:FF:000003">
    <property type="entry name" value="Glycylpeptide N-tetradecanoyltransferase"/>
    <property type="match status" value="1"/>
</dbReference>
<name>A0A058ZGV7_FONAL</name>
<comment type="similarity">
    <text evidence="1 6">Belongs to the NMT family.</text>
</comment>
<dbReference type="EC" id="2.3.1.97" evidence="2 5"/>
<dbReference type="Proteomes" id="UP000030693">
    <property type="component" value="Unassembled WGS sequence"/>
</dbReference>
<dbReference type="Pfam" id="PF02799">
    <property type="entry name" value="NMT_C"/>
    <property type="match status" value="1"/>
</dbReference>
<evidence type="ECO:0000256" key="7">
    <source>
        <dbReference type="SAM" id="MobiDB-lite"/>
    </source>
</evidence>
<dbReference type="InterPro" id="IPR000903">
    <property type="entry name" value="NMT"/>
</dbReference>
<evidence type="ECO:0000259" key="8">
    <source>
        <dbReference type="PROSITE" id="PS51186"/>
    </source>
</evidence>
<dbReference type="GeneID" id="20525025"/>
<dbReference type="InterPro" id="IPR022676">
    <property type="entry name" value="NMT_N"/>
</dbReference>
<dbReference type="EMBL" id="KB932201">
    <property type="protein sequence ID" value="KCV72722.1"/>
    <property type="molecule type" value="Genomic_DNA"/>
</dbReference>
<dbReference type="PANTHER" id="PTHR11377">
    <property type="entry name" value="N-MYRISTOYL TRANSFERASE"/>
    <property type="match status" value="1"/>
</dbReference>
<evidence type="ECO:0000256" key="5">
    <source>
        <dbReference type="RuleBase" id="RU000586"/>
    </source>
</evidence>
<sequence length="461" mass="51521">MSDVNQLANQIGQTSIAEQEGVPISINDLPPQMQEAARATVENVATQQLADIKDLLSVLQPAAIPAKPEKKDDHKFWKTQPVQDFDDPSAFGPIEADKTPEEIRPEPYKLPAGFQWSDVDMSNDEQSKELYELLSGNYVEDGDAYFRFDYSREFLQWALQPPGFVPEWLVGIRLINTGRLVAFISGVPMSIRTNEVTHRMPAINFLCIHKKLRSKRLAPVLIKEITRRVHQTGIFQAIYTAGVRIPRPVSSVSYYHRPLNYQKLMDVGFVHPGTQLLSSILRQYRLPKTVALPHFRPMRPEDVPQVTALWADASATRYNLTAEFTEEEVAHSLIPRDKLVYTYVVEAPPATAGGAPGPITDMVSFYSLPSLCLGHPVHRTLNAAYLYYYVSTATPVADLVRGALIEASNAGFDVFNCLDIMTNSEFFSQLDFGVGDGTLNFYLYNWAMPTVPGGKVSVVLP</sequence>
<dbReference type="PANTHER" id="PTHR11377:SF5">
    <property type="entry name" value="GLYCYLPEPTIDE N-TETRADECANOYLTRANSFERASE"/>
    <property type="match status" value="1"/>
</dbReference>
<dbReference type="eggNOG" id="KOG2779">
    <property type="taxonomic scope" value="Eukaryota"/>
</dbReference>
<evidence type="ECO:0000313" key="10">
    <source>
        <dbReference type="Proteomes" id="UP000030693"/>
    </source>
</evidence>
<feature type="compositionally biased region" description="Polar residues" evidence="7">
    <location>
        <begin position="1"/>
        <end position="17"/>
    </location>
</feature>
<dbReference type="OMA" id="GWKRDWH"/>
<evidence type="ECO:0000256" key="3">
    <source>
        <dbReference type="ARBA" id="ARBA00022679"/>
    </source>
</evidence>
<dbReference type="SUPFAM" id="SSF55729">
    <property type="entry name" value="Acyl-CoA N-acyltransferases (Nat)"/>
    <property type="match status" value="2"/>
</dbReference>
<evidence type="ECO:0000256" key="1">
    <source>
        <dbReference type="ARBA" id="ARBA00009469"/>
    </source>
</evidence>
<evidence type="ECO:0000313" key="9">
    <source>
        <dbReference type="EMBL" id="KCV72722.1"/>
    </source>
</evidence>
<evidence type="ECO:0000256" key="2">
    <source>
        <dbReference type="ARBA" id="ARBA00012923"/>
    </source>
</evidence>
<dbReference type="InterPro" id="IPR000182">
    <property type="entry name" value="GNAT_dom"/>
</dbReference>
<gene>
    <name evidence="9" type="ORF">H696_00300</name>
</gene>
<organism evidence="9">
    <name type="scientific">Fonticula alba</name>
    <name type="common">Slime mold</name>
    <dbReference type="NCBI Taxonomy" id="691883"/>
    <lineage>
        <taxon>Eukaryota</taxon>
        <taxon>Rotosphaerida</taxon>
        <taxon>Fonticulaceae</taxon>
        <taxon>Fonticula</taxon>
    </lineage>
</organism>